<name>K3WB77_GLOUD</name>
<accession>K3WB77</accession>
<reference evidence="2" key="3">
    <citation type="submission" date="2014-11" db="UniProtKB">
        <authorList>
            <consortium name="EnsemblProtists"/>
        </authorList>
    </citation>
    <scope>IDENTIFICATION</scope>
    <source>
        <strain evidence="2">DAOM BR144</strain>
    </source>
</reference>
<sequence length="369" mass="40679">MAESAPQTSAASCDVPIVSYEDLLNKADLSAAIEEAFGYDGMGILAVSGVPGLNPKRETLLPLAFQFANMPDAVKDKCTLEKAYYSFGWSHGKENLQGKPDYSKGSYYNNPETNDPTNGDEELIEQFPSFFHPNIWPKEELPALENAFMDLGQLIVDTGILVAHQCDKFVESKSPEYDQGKLHRIISTVKCSKARLLHYYALSEEAIAKQKEAETLEDSFSWCGWHNDHGALTGLVQAIFTDMEGKVVPNPDPAAGLYVKNRKGQIIKANIPSGHLIFQIGETAQILSGGILQATPHAVRGPQVTGVNRETLAVFMQPRPHERMVIPSGDPQVAGKTENLPKGVPPLLSRWSNDMNYDEFTQATFKAYY</sequence>
<reference evidence="3" key="1">
    <citation type="journal article" date="2010" name="Genome Biol.">
        <title>Genome sequence of the necrotrophic plant pathogen Pythium ultimum reveals original pathogenicity mechanisms and effector repertoire.</title>
        <authorList>
            <person name="Levesque C.A."/>
            <person name="Brouwer H."/>
            <person name="Cano L."/>
            <person name="Hamilton J.P."/>
            <person name="Holt C."/>
            <person name="Huitema E."/>
            <person name="Raffaele S."/>
            <person name="Robideau G.P."/>
            <person name="Thines M."/>
            <person name="Win J."/>
            <person name="Zerillo M.M."/>
            <person name="Beakes G.W."/>
            <person name="Boore J.L."/>
            <person name="Busam D."/>
            <person name="Dumas B."/>
            <person name="Ferriera S."/>
            <person name="Fuerstenberg S.I."/>
            <person name="Gachon C.M."/>
            <person name="Gaulin E."/>
            <person name="Govers F."/>
            <person name="Grenville-Briggs L."/>
            <person name="Horner N."/>
            <person name="Hostetler J."/>
            <person name="Jiang R.H."/>
            <person name="Johnson J."/>
            <person name="Krajaejun T."/>
            <person name="Lin H."/>
            <person name="Meijer H.J."/>
            <person name="Moore B."/>
            <person name="Morris P."/>
            <person name="Phuntmart V."/>
            <person name="Puiu D."/>
            <person name="Shetty J."/>
            <person name="Stajich J.E."/>
            <person name="Tripathy S."/>
            <person name="Wawra S."/>
            <person name="van West P."/>
            <person name="Whitty B.R."/>
            <person name="Coutinho P.M."/>
            <person name="Henrissat B."/>
            <person name="Martin F."/>
            <person name="Thomas P.D."/>
            <person name="Tyler B.M."/>
            <person name="De Vries R.P."/>
            <person name="Kamoun S."/>
            <person name="Yandell M."/>
            <person name="Tisserat N."/>
            <person name="Buell C.R."/>
        </authorList>
    </citation>
    <scope>NUCLEOTIDE SEQUENCE</scope>
    <source>
        <strain evidence="3">DAOM:BR144</strain>
    </source>
</reference>
<keyword evidence="3" id="KW-1185">Reference proteome</keyword>
<dbReference type="SUPFAM" id="SSF51197">
    <property type="entry name" value="Clavaminate synthase-like"/>
    <property type="match status" value="1"/>
</dbReference>
<dbReference type="eggNOG" id="ENOG502QRGK">
    <property type="taxonomic scope" value="Eukaryota"/>
</dbReference>
<feature type="domain" description="Non-haem dioxygenase N-terminal" evidence="1">
    <location>
        <begin position="15"/>
        <end position="138"/>
    </location>
</feature>
<dbReference type="Proteomes" id="UP000019132">
    <property type="component" value="Unassembled WGS sequence"/>
</dbReference>
<dbReference type="InterPro" id="IPR027443">
    <property type="entry name" value="IPNS-like_sf"/>
</dbReference>
<dbReference type="PANTHER" id="PTHR48420">
    <property type="entry name" value="NON-HAEM DIOXYGENASE N-TERMINAL DOMAIN-CONTAINING PROTEIN"/>
    <property type="match status" value="1"/>
</dbReference>
<dbReference type="InParanoid" id="K3WB77"/>
<dbReference type="OMA" id="LYIHSRT"/>
<dbReference type="HOGENOM" id="CLU_045411_0_0_1"/>
<dbReference type="InterPro" id="IPR026992">
    <property type="entry name" value="DIOX_N"/>
</dbReference>
<dbReference type="PANTHER" id="PTHR48420:SF1">
    <property type="entry name" value="NON-HAEM DIOXYGENASE N-TERMINAL DOMAIN-CONTAINING PROTEIN"/>
    <property type="match status" value="1"/>
</dbReference>
<dbReference type="EnsemblProtists" id="PYU1_T002218">
    <property type="protein sequence ID" value="PYU1_T002218"/>
    <property type="gene ID" value="PYU1_G002215"/>
</dbReference>
<organism evidence="2 3">
    <name type="scientific">Globisporangium ultimum (strain ATCC 200006 / CBS 805.95 / DAOM BR144)</name>
    <name type="common">Pythium ultimum</name>
    <dbReference type="NCBI Taxonomy" id="431595"/>
    <lineage>
        <taxon>Eukaryota</taxon>
        <taxon>Sar</taxon>
        <taxon>Stramenopiles</taxon>
        <taxon>Oomycota</taxon>
        <taxon>Peronosporomycetes</taxon>
        <taxon>Pythiales</taxon>
        <taxon>Pythiaceae</taxon>
        <taxon>Globisporangium</taxon>
    </lineage>
</organism>
<evidence type="ECO:0000313" key="2">
    <source>
        <dbReference type="EnsemblProtists" id="PYU1_T002218"/>
    </source>
</evidence>
<reference evidence="3" key="2">
    <citation type="submission" date="2010-04" db="EMBL/GenBank/DDBJ databases">
        <authorList>
            <person name="Buell R."/>
            <person name="Hamilton J."/>
            <person name="Hostetler J."/>
        </authorList>
    </citation>
    <scope>NUCLEOTIDE SEQUENCE [LARGE SCALE GENOMIC DNA]</scope>
    <source>
        <strain evidence="3">DAOM:BR144</strain>
    </source>
</reference>
<evidence type="ECO:0000313" key="3">
    <source>
        <dbReference type="Proteomes" id="UP000019132"/>
    </source>
</evidence>
<evidence type="ECO:0000259" key="1">
    <source>
        <dbReference type="Pfam" id="PF14226"/>
    </source>
</evidence>
<dbReference type="AlphaFoldDB" id="K3WB77"/>
<dbReference type="Gene3D" id="2.60.120.330">
    <property type="entry name" value="B-lactam Antibiotic, Isopenicillin N Synthase, Chain"/>
    <property type="match status" value="1"/>
</dbReference>
<dbReference type="Pfam" id="PF14226">
    <property type="entry name" value="DIOX_N"/>
    <property type="match status" value="1"/>
</dbReference>
<proteinExistence type="predicted"/>
<protein>
    <recommendedName>
        <fullName evidence="1">Non-haem dioxygenase N-terminal domain-containing protein</fullName>
    </recommendedName>
</protein>
<dbReference type="STRING" id="431595.K3WB77"/>
<dbReference type="VEuPathDB" id="FungiDB:PYU1_G002215"/>